<accession>Q9L954</accession>
<dbReference type="EMBL" id="AF181662">
    <property type="protein sequence ID" value="AAF72045.1"/>
    <property type="molecule type" value="Genomic_DNA"/>
</dbReference>
<sequence>MLALAYAKEQRQDVKLHLPEICYPAQGYKVMSLSPAPLTMSAGAPALPGKHMLATGQGRLEAVTYWTRISDAYLRVVLRCACRFSAMACVARLQMASWCAHRCWYATTPRRRRPMSCNRNSCVNWWRRPMHVVTRWLYAEWTVGAPRRDPPIYFRGKC</sequence>
<organism evidence="2">
    <name type="scientific">Zoogloea ramigera</name>
    <dbReference type="NCBI Taxonomy" id="350"/>
    <lineage>
        <taxon>Bacteria</taxon>
        <taxon>Pseudomonadati</taxon>
        <taxon>Pseudomonadota</taxon>
        <taxon>Betaproteobacteria</taxon>
        <taxon>Rhodocyclales</taxon>
        <taxon>Zoogloeaceae</taxon>
        <taxon>Zoogloea</taxon>
    </lineage>
</organism>
<evidence type="ECO:0000313" key="2">
    <source>
        <dbReference type="EMBL" id="AAF72045.1"/>
    </source>
</evidence>
<feature type="domain" description="Methanolan biosynthesis EpsI" evidence="1">
    <location>
        <begin position="1"/>
        <end position="73"/>
    </location>
</feature>
<gene>
    <name evidence="2" type="primary">mor2</name>
</gene>
<protein>
    <submittedName>
        <fullName evidence="2">Putative morphology protein 2</fullName>
    </submittedName>
</protein>
<dbReference type="NCBIfam" id="TIGR02914">
    <property type="entry name" value="EpsI_fam"/>
    <property type="match status" value="1"/>
</dbReference>
<name>Q9L954_ZOORA</name>
<proteinExistence type="predicted"/>
<evidence type="ECO:0000259" key="1">
    <source>
        <dbReference type="Pfam" id="PF11984"/>
    </source>
</evidence>
<reference evidence="2" key="1">
    <citation type="journal article" date="2000" name="J. Microbiol. Biotechnol.">
        <title>Cloning and sequencing of genes involved in the morphological change of Z. ramigera.</title>
        <authorList>
            <person name="Lee S.-P."/>
            <person name="Kim T.-R."/>
            <person name="Sinskey A.J."/>
        </authorList>
    </citation>
    <scope>NUCLEOTIDE SEQUENCE</scope>
</reference>
<dbReference type="AlphaFoldDB" id="Q9L954"/>
<dbReference type="InterPro" id="IPR014263">
    <property type="entry name" value="Methanolan_biosynth_EpsI"/>
</dbReference>
<dbReference type="Pfam" id="PF11984">
    <property type="entry name" value="DUF3485"/>
    <property type="match status" value="1"/>
</dbReference>